<evidence type="ECO:0000259" key="2">
    <source>
        <dbReference type="Pfam" id="PF07969"/>
    </source>
</evidence>
<keyword evidence="4" id="KW-1185">Reference proteome</keyword>
<feature type="chain" id="PRO_5045857770" evidence="1">
    <location>
        <begin position="39"/>
        <end position="655"/>
    </location>
</feature>
<dbReference type="Pfam" id="PF07969">
    <property type="entry name" value="Amidohydro_3"/>
    <property type="match status" value="1"/>
</dbReference>
<dbReference type="Gene3D" id="3.20.20.140">
    <property type="entry name" value="Metal-dependent hydrolases"/>
    <property type="match status" value="1"/>
</dbReference>
<dbReference type="PROSITE" id="PS51318">
    <property type="entry name" value="TAT"/>
    <property type="match status" value="1"/>
</dbReference>
<organism evidence="3 4">
    <name type="scientific">Sneathiella marina</name>
    <dbReference type="NCBI Taxonomy" id="2950108"/>
    <lineage>
        <taxon>Bacteria</taxon>
        <taxon>Pseudomonadati</taxon>
        <taxon>Pseudomonadota</taxon>
        <taxon>Alphaproteobacteria</taxon>
        <taxon>Sneathiellales</taxon>
        <taxon>Sneathiellaceae</taxon>
        <taxon>Sneathiella</taxon>
    </lineage>
</organism>
<dbReference type="RefSeq" id="WP_251936173.1">
    <property type="nucleotide sequence ID" value="NZ_CP098747.1"/>
</dbReference>
<dbReference type="PANTHER" id="PTHR22642:SF21">
    <property type="entry name" value="PERIPLASMIC PROTEIN"/>
    <property type="match status" value="1"/>
</dbReference>
<feature type="signal peptide" evidence="1">
    <location>
        <begin position="1"/>
        <end position="38"/>
    </location>
</feature>
<dbReference type="InterPro" id="IPR019546">
    <property type="entry name" value="TAT_signal_bac_arc"/>
</dbReference>
<gene>
    <name evidence="3" type="ORF">NBZ79_05580</name>
</gene>
<accession>A0ABY4W6F6</accession>
<dbReference type="CDD" id="cd01300">
    <property type="entry name" value="YtcJ_like"/>
    <property type="match status" value="1"/>
</dbReference>
<dbReference type="InterPro" id="IPR013108">
    <property type="entry name" value="Amidohydro_3"/>
</dbReference>
<protein>
    <submittedName>
        <fullName evidence="3">Amidohydrolase</fullName>
    </submittedName>
</protein>
<reference evidence="3" key="1">
    <citation type="submission" date="2022-06" db="EMBL/GenBank/DDBJ databases">
        <title>Sneathiella actinostolidae sp. nov., isolated from a sea anemonein the Western Pacific Ocean.</title>
        <authorList>
            <person name="Wei M.J."/>
        </authorList>
    </citation>
    <scope>NUCLEOTIDE SEQUENCE</scope>
    <source>
        <strain evidence="3">PHK-P5</strain>
    </source>
</reference>
<keyword evidence="1" id="KW-0732">Signal</keyword>
<dbReference type="SUPFAM" id="SSF51338">
    <property type="entry name" value="Composite domain of metallo-dependent hydrolases"/>
    <property type="match status" value="1"/>
</dbReference>
<dbReference type="InterPro" id="IPR006311">
    <property type="entry name" value="TAT_signal"/>
</dbReference>
<name>A0ABY4W6F6_9PROT</name>
<dbReference type="InterPro" id="IPR032466">
    <property type="entry name" value="Metal_Hydrolase"/>
</dbReference>
<dbReference type="Gene3D" id="2.30.40.10">
    <property type="entry name" value="Urease, subunit C, domain 1"/>
    <property type="match status" value="1"/>
</dbReference>
<sequence length="655" mass="72564">MTKKIKNTNQLERRRFVKNVAAGGLAASLALRLPSAFAQVDKTGGVSMSDTILMNGKFRTLDPKRHSASAVMIKDGVFKAVGSDDEIMKLRTSSTQVIDLKQHTVIPGINDSHTHVIRGGLHYNMELRWEGVPSVADALRMLKEQARRTPAPQWVRVVGGWSEFQFAERRMPTLEEINAASPDTPVFILHLYDRALLNAAALKATGITKDTPDPPGGVLYRDRKGNPSGMLIAEPSALILYSTLAKGPSLPFEDQLNSSRHFQRELNRLGVTSAIDAGGGGQNYPDDYKVIEELHKRGEMTMRIAYNLFAQNKGSEFEDYKHWTTMIKPGDGDAMLRMNGAGENLVWSAADFENFLQPRPHLPDHMDRELERVTRLLVEHRWPFRIHATYDESIAKFLNVFEKVNKDIPFDGLRFIIDHAETIRPDSIDRINALGGGIAIQHRMAFQGEYFVERYGATEAEQTPPITDMLAAGLPVGAGTDATRVASFNPWVGLYWLSTGKTLGGLTLYPEERRLEREKALHLYTKGSAWFSGEQEVKGAIVAGEYADLAVLSADYFSVPDEEIKEIVSVLTIVDGTVVHGNGEFKDLNPPLPPASPDWSPVRTFANHKQASDIALAMAGHQCLEHGHGRQPQSGIVKASRDPFWGPLGCSCFAF</sequence>
<evidence type="ECO:0000256" key="1">
    <source>
        <dbReference type="SAM" id="SignalP"/>
    </source>
</evidence>
<dbReference type="PANTHER" id="PTHR22642">
    <property type="entry name" value="IMIDAZOLONEPROPIONASE"/>
    <property type="match status" value="1"/>
</dbReference>
<dbReference type="SUPFAM" id="SSF51556">
    <property type="entry name" value="Metallo-dependent hydrolases"/>
    <property type="match status" value="1"/>
</dbReference>
<feature type="domain" description="Amidohydrolase 3" evidence="2">
    <location>
        <begin position="96"/>
        <end position="580"/>
    </location>
</feature>
<dbReference type="Proteomes" id="UP001056291">
    <property type="component" value="Chromosome"/>
</dbReference>
<evidence type="ECO:0000313" key="4">
    <source>
        <dbReference type="Proteomes" id="UP001056291"/>
    </source>
</evidence>
<dbReference type="Gene3D" id="3.10.310.70">
    <property type="match status" value="1"/>
</dbReference>
<proteinExistence type="predicted"/>
<dbReference type="EMBL" id="CP098747">
    <property type="protein sequence ID" value="USG62446.1"/>
    <property type="molecule type" value="Genomic_DNA"/>
</dbReference>
<dbReference type="NCBIfam" id="TIGR01409">
    <property type="entry name" value="TAT_signal_seq"/>
    <property type="match status" value="1"/>
</dbReference>
<dbReference type="InterPro" id="IPR033932">
    <property type="entry name" value="YtcJ-like"/>
</dbReference>
<evidence type="ECO:0000313" key="3">
    <source>
        <dbReference type="EMBL" id="USG62446.1"/>
    </source>
</evidence>
<dbReference type="InterPro" id="IPR011059">
    <property type="entry name" value="Metal-dep_hydrolase_composite"/>
</dbReference>